<protein>
    <recommendedName>
        <fullName evidence="3">Co-chaperone DjlA N-terminal domain-containing protein</fullName>
    </recommendedName>
</protein>
<evidence type="ECO:0008006" key="3">
    <source>
        <dbReference type="Google" id="ProtNLM"/>
    </source>
</evidence>
<dbReference type="Proteomes" id="UP001203058">
    <property type="component" value="Unassembled WGS sequence"/>
</dbReference>
<evidence type="ECO:0000313" key="1">
    <source>
        <dbReference type="EMBL" id="MCH8616602.1"/>
    </source>
</evidence>
<accession>A0ABS9VNS2</accession>
<dbReference type="Gene3D" id="1.20.5.500">
    <property type="entry name" value="Single helix bin"/>
    <property type="match status" value="1"/>
</dbReference>
<dbReference type="SUPFAM" id="SSF158682">
    <property type="entry name" value="TerB-like"/>
    <property type="match status" value="1"/>
</dbReference>
<dbReference type="InterPro" id="IPR029024">
    <property type="entry name" value="TerB-like"/>
</dbReference>
<keyword evidence="2" id="KW-1185">Reference proteome</keyword>
<organism evidence="1 2">
    <name type="scientific">Sphingomonas telluris</name>
    <dbReference type="NCBI Taxonomy" id="2907998"/>
    <lineage>
        <taxon>Bacteria</taxon>
        <taxon>Pseudomonadati</taxon>
        <taxon>Pseudomonadota</taxon>
        <taxon>Alphaproteobacteria</taxon>
        <taxon>Sphingomonadales</taxon>
        <taxon>Sphingomonadaceae</taxon>
        <taxon>Sphingomonas</taxon>
    </lineage>
</organism>
<evidence type="ECO:0000313" key="2">
    <source>
        <dbReference type="Proteomes" id="UP001203058"/>
    </source>
</evidence>
<dbReference type="EMBL" id="JAKZHW010000001">
    <property type="protein sequence ID" value="MCH8616602.1"/>
    <property type="molecule type" value="Genomic_DNA"/>
</dbReference>
<dbReference type="RefSeq" id="WP_241447395.1">
    <property type="nucleotide sequence ID" value="NZ_JAKZHW010000001.1"/>
</dbReference>
<gene>
    <name evidence="1" type="ORF">LZ016_10890</name>
</gene>
<sequence length="196" mass="21940">MDDKGLFGDREKAMEANYFRQQDERLLERLRQNAKLEEIAGALAEKLQIDNPELLERVKALGITVDTAPAFFLAPLVQVAWSDGSVSRKEHETVLRLAQQREIETGAPAFAQLEEWLRQRPSDKLFDTAVEVLKYGFAVLPPKEREERIKRIVDACHDVASASGNGLATLLALGNTVESSEEATLDAITARLRMHN</sequence>
<comment type="caution">
    <text evidence="1">The sequence shown here is derived from an EMBL/GenBank/DDBJ whole genome shotgun (WGS) entry which is preliminary data.</text>
</comment>
<name>A0ABS9VNS2_9SPHN</name>
<proteinExistence type="predicted"/>
<reference evidence="1 2" key="1">
    <citation type="submission" date="2022-03" db="EMBL/GenBank/DDBJ databases">
        <authorList>
            <person name="Jo J.-H."/>
            <person name="Im W.-T."/>
        </authorList>
    </citation>
    <scope>NUCLEOTIDE SEQUENCE [LARGE SCALE GENOMIC DNA]</scope>
    <source>
        <strain evidence="1 2">SM33</strain>
    </source>
</reference>